<dbReference type="Proteomes" id="UP000799291">
    <property type="component" value="Unassembled WGS sequence"/>
</dbReference>
<organism evidence="2 3">
    <name type="scientific">Lentithecium fluviatile CBS 122367</name>
    <dbReference type="NCBI Taxonomy" id="1168545"/>
    <lineage>
        <taxon>Eukaryota</taxon>
        <taxon>Fungi</taxon>
        <taxon>Dikarya</taxon>
        <taxon>Ascomycota</taxon>
        <taxon>Pezizomycotina</taxon>
        <taxon>Dothideomycetes</taxon>
        <taxon>Pleosporomycetidae</taxon>
        <taxon>Pleosporales</taxon>
        <taxon>Massarineae</taxon>
        <taxon>Lentitheciaceae</taxon>
        <taxon>Lentithecium</taxon>
    </lineage>
</organism>
<dbReference type="Pfam" id="PF06985">
    <property type="entry name" value="HET"/>
    <property type="match status" value="1"/>
</dbReference>
<dbReference type="PANTHER" id="PTHR24148">
    <property type="entry name" value="ANKYRIN REPEAT DOMAIN-CONTAINING PROTEIN 39 HOMOLOG-RELATED"/>
    <property type="match status" value="1"/>
</dbReference>
<reference evidence="2" key="1">
    <citation type="journal article" date="2020" name="Stud. Mycol.">
        <title>101 Dothideomycetes genomes: a test case for predicting lifestyles and emergence of pathogens.</title>
        <authorList>
            <person name="Haridas S."/>
            <person name="Albert R."/>
            <person name="Binder M."/>
            <person name="Bloem J."/>
            <person name="Labutti K."/>
            <person name="Salamov A."/>
            <person name="Andreopoulos B."/>
            <person name="Baker S."/>
            <person name="Barry K."/>
            <person name="Bills G."/>
            <person name="Bluhm B."/>
            <person name="Cannon C."/>
            <person name="Castanera R."/>
            <person name="Culley D."/>
            <person name="Daum C."/>
            <person name="Ezra D."/>
            <person name="Gonzalez J."/>
            <person name="Henrissat B."/>
            <person name="Kuo A."/>
            <person name="Liang C."/>
            <person name="Lipzen A."/>
            <person name="Lutzoni F."/>
            <person name="Magnuson J."/>
            <person name="Mondo S."/>
            <person name="Nolan M."/>
            <person name="Ohm R."/>
            <person name="Pangilinan J."/>
            <person name="Park H.-J."/>
            <person name="Ramirez L."/>
            <person name="Alfaro M."/>
            <person name="Sun H."/>
            <person name="Tritt A."/>
            <person name="Yoshinaga Y."/>
            <person name="Zwiers L.-H."/>
            <person name="Turgeon B."/>
            <person name="Goodwin S."/>
            <person name="Spatafora J."/>
            <person name="Crous P."/>
            <person name="Grigoriev I."/>
        </authorList>
    </citation>
    <scope>NUCLEOTIDE SEQUENCE</scope>
    <source>
        <strain evidence="2">CBS 122367</strain>
    </source>
</reference>
<keyword evidence="3" id="KW-1185">Reference proteome</keyword>
<accession>A0A6G1IG65</accession>
<dbReference type="AlphaFoldDB" id="A0A6G1IG65"/>
<evidence type="ECO:0000313" key="3">
    <source>
        <dbReference type="Proteomes" id="UP000799291"/>
    </source>
</evidence>
<proteinExistence type="predicted"/>
<feature type="non-terminal residue" evidence="2">
    <location>
        <position position="174"/>
    </location>
</feature>
<dbReference type="InterPro" id="IPR052895">
    <property type="entry name" value="HetReg/Transcr_Mod"/>
</dbReference>
<feature type="domain" description="Heterokaryon incompatibility" evidence="1">
    <location>
        <begin position="48"/>
        <end position="174"/>
    </location>
</feature>
<dbReference type="OrthoDB" id="5386682at2759"/>
<gene>
    <name evidence="2" type="ORF">K458DRAFT_320357</name>
</gene>
<dbReference type="InterPro" id="IPR010730">
    <property type="entry name" value="HET"/>
</dbReference>
<protein>
    <recommendedName>
        <fullName evidence="1">Heterokaryon incompatibility domain-containing protein</fullName>
    </recommendedName>
</protein>
<name>A0A6G1IG65_9PLEO</name>
<evidence type="ECO:0000313" key="2">
    <source>
        <dbReference type="EMBL" id="KAF2677125.1"/>
    </source>
</evidence>
<sequence>MVAKTPYPCKPLTPGEIRILTLLPGSWMDPVVCELKNVPFEKARAEGYTALSYCWGPPSQPRYIVVVNNHYMAVGGQLFDALVYLRWTREPRDFWIDAICIRQDDNDEKSLQLPVMRDIYAFAKRVDVWLGLEADDSGYVLRAINEEDGEAQGQLKFVTSATKLLQRPVFSRVW</sequence>
<dbReference type="PANTHER" id="PTHR24148:SF64">
    <property type="entry name" value="HETEROKARYON INCOMPATIBILITY DOMAIN-CONTAINING PROTEIN"/>
    <property type="match status" value="1"/>
</dbReference>
<evidence type="ECO:0000259" key="1">
    <source>
        <dbReference type="Pfam" id="PF06985"/>
    </source>
</evidence>
<dbReference type="EMBL" id="MU005625">
    <property type="protein sequence ID" value="KAF2677125.1"/>
    <property type="molecule type" value="Genomic_DNA"/>
</dbReference>